<evidence type="ECO:0000256" key="1">
    <source>
        <dbReference type="SAM" id="SignalP"/>
    </source>
</evidence>
<sequence length="359" mass="38412">MIGAPPHPAWLLLSTLLPTRTTPLSPANPKPNESAFSAMVKYLWECAHVGRLFKLFQAGALFEDPPTPPALLSLQRRLRFAGGIGGVRRGVDAGVVNGDTSPNTNALYLKEAYSILGGLGYGDVEWSSPPLSSACAPMFISPFASYKSAKIMLDPCATTKFKPAEPDRIGQEYTALRMNASGEYFRGGFRSWWAGFGVGFGRLGEESVSRPGAGRPQAPPPVHAAVVPASANNANAHPNRVGKFPMQGIAAFSIPTASANPYALLLNPYCVSGAPARANGSCGGAKGNRIRIENTRPRRAIGTSSPMRCVNRQQKHERQRAAFHERSEALKMRRAFRYPLRGAFEVPASASTATGTTTS</sequence>
<evidence type="ECO:0000313" key="2">
    <source>
        <dbReference type="EMBL" id="KAF7353137.1"/>
    </source>
</evidence>
<keyword evidence="3" id="KW-1185">Reference proteome</keyword>
<protein>
    <submittedName>
        <fullName evidence="2">Uncharacterized protein</fullName>
    </submittedName>
</protein>
<dbReference type="EMBL" id="JACAZH010000012">
    <property type="protein sequence ID" value="KAF7353137.1"/>
    <property type="molecule type" value="Genomic_DNA"/>
</dbReference>
<feature type="signal peptide" evidence="1">
    <location>
        <begin position="1"/>
        <end position="21"/>
    </location>
</feature>
<evidence type="ECO:0000313" key="3">
    <source>
        <dbReference type="Proteomes" id="UP000623467"/>
    </source>
</evidence>
<proteinExistence type="predicted"/>
<accession>A0A8H6Y7A0</accession>
<gene>
    <name evidence="2" type="ORF">MSAN_01501200</name>
</gene>
<reference evidence="2" key="1">
    <citation type="submission" date="2020-05" db="EMBL/GenBank/DDBJ databases">
        <title>Mycena genomes resolve the evolution of fungal bioluminescence.</title>
        <authorList>
            <person name="Tsai I.J."/>
        </authorList>
    </citation>
    <scope>NUCLEOTIDE SEQUENCE</scope>
    <source>
        <strain evidence="2">160909Yilan</strain>
    </source>
</reference>
<dbReference type="AlphaFoldDB" id="A0A8H6Y7A0"/>
<name>A0A8H6Y7A0_9AGAR</name>
<feature type="chain" id="PRO_5034653018" evidence="1">
    <location>
        <begin position="22"/>
        <end position="359"/>
    </location>
</feature>
<dbReference type="Proteomes" id="UP000623467">
    <property type="component" value="Unassembled WGS sequence"/>
</dbReference>
<organism evidence="2 3">
    <name type="scientific">Mycena sanguinolenta</name>
    <dbReference type="NCBI Taxonomy" id="230812"/>
    <lineage>
        <taxon>Eukaryota</taxon>
        <taxon>Fungi</taxon>
        <taxon>Dikarya</taxon>
        <taxon>Basidiomycota</taxon>
        <taxon>Agaricomycotina</taxon>
        <taxon>Agaricomycetes</taxon>
        <taxon>Agaricomycetidae</taxon>
        <taxon>Agaricales</taxon>
        <taxon>Marasmiineae</taxon>
        <taxon>Mycenaceae</taxon>
        <taxon>Mycena</taxon>
    </lineage>
</organism>
<comment type="caution">
    <text evidence="2">The sequence shown here is derived from an EMBL/GenBank/DDBJ whole genome shotgun (WGS) entry which is preliminary data.</text>
</comment>
<keyword evidence="1" id="KW-0732">Signal</keyword>